<protein>
    <recommendedName>
        <fullName evidence="4">Lipoprotein</fullName>
    </recommendedName>
</protein>
<organism evidence="2 3">
    <name type="scientific">Actinomadura verrucosospora</name>
    <dbReference type="NCBI Taxonomy" id="46165"/>
    <lineage>
        <taxon>Bacteria</taxon>
        <taxon>Bacillati</taxon>
        <taxon>Actinomycetota</taxon>
        <taxon>Actinomycetes</taxon>
        <taxon>Streptosporangiales</taxon>
        <taxon>Thermomonosporaceae</taxon>
        <taxon>Actinomadura</taxon>
    </lineage>
</organism>
<feature type="region of interest" description="Disordered" evidence="1">
    <location>
        <begin position="22"/>
        <end position="62"/>
    </location>
</feature>
<dbReference type="AlphaFoldDB" id="A0A7D4AUL8"/>
<name>A0A7D4AUL8_ACTVE</name>
<accession>A0A7D4AUL8</accession>
<dbReference type="PROSITE" id="PS51257">
    <property type="entry name" value="PROKAR_LIPOPROTEIN"/>
    <property type="match status" value="1"/>
</dbReference>
<dbReference type="RefSeq" id="WP_173099807.1">
    <property type="nucleotide sequence ID" value="NZ_CP053892.1"/>
</dbReference>
<evidence type="ECO:0000313" key="2">
    <source>
        <dbReference type="EMBL" id="QKG26348.1"/>
    </source>
</evidence>
<proteinExistence type="predicted"/>
<evidence type="ECO:0008006" key="4">
    <source>
        <dbReference type="Google" id="ProtNLM"/>
    </source>
</evidence>
<dbReference type="Proteomes" id="UP000501240">
    <property type="component" value="Chromosome"/>
</dbReference>
<feature type="compositionally biased region" description="Low complexity" evidence="1">
    <location>
        <begin position="28"/>
        <end position="37"/>
    </location>
</feature>
<keyword evidence="3" id="KW-1185">Reference proteome</keyword>
<feature type="compositionally biased region" description="Pro residues" evidence="1">
    <location>
        <begin position="38"/>
        <end position="47"/>
    </location>
</feature>
<evidence type="ECO:0000313" key="3">
    <source>
        <dbReference type="Proteomes" id="UP000501240"/>
    </source>
</evidence>
<dbReference type="EMBL" id="CP053892">
    <property type="protein sequence ID" value="QKG26348.1"/>
    <property type="molecule type" value="Genomic_DNA"/>
</dbReference>
<gene>
    <name evidence="2" type="ORF">ACTIVE_8001</name>
</gene>
<sequence length="149" mass="15678">MDARHIVATALTAGLLAACTSHPHHRTAPTPSGTKTAPPTPTSPSPSPSRTGLPHPKDGHDLSACRDARCEVVVSSGDRLVLAPKYRIGPVRINVAHGSVDFRSTSADGFQTEFLDQTPDQGGPSTFNEVDFAVTAVQGKKAVIKLTHH</sequence>
<evidence type="ECO:0000256" key="1">
    <source>
        <dbReference type="SAM" id="MobiDB-lite"/>
    </source>
</evidence>
<reference evidence="2 3" key="1">
    <citation type="submission" date="2020-05" db="EMBL/GenBank/DDBJ databases">
        <title>Actinomadura verrucosospora NRRL-B18236 (PFL_A860) Genome sequencing and assembly.</title>
        <authorList>
            <person name="Samborskyy M."/>
        </authorList>
    </citation>
    <scope>NUCLEOTIDE SEQUENCE [LARGE SCALE GENOMIC DNA]</scope>
    <source>
        <strain evidence="2 3">NRRL:B18236</strain>
    </source>
</reference>